<feature type="compositionally biased region" description="Pro residues" evidence="1">
    <location>
        <begin position="1"/>
        <end position="17"/>
    </location>
</feature>
<keyword evidence="3" id="KW-1185">Reference proteome</keyword>
<sequence>MPEPVETPAPAPAPPAGSAPTSPETGTTAPAGPAPLSKPVPVADEEQADAPAPTSGPAPSADAEASPEDAESRITVDPRTLPGAADMGRLLAKEPAGTMIAITVAPSTVDGASGSTVSWRAVPGRTAMHADSGTDYGPGPFQKNGPQQDNAPLPPPPTGHSTVRDMPSPTRTGFNDDLAGQVGRSFATQPVIVRTHHDDAESSAHPTGLMPSSFSLRAPPTQG</sequence>
<dbReference type="AlphaFoldDB" id="A0A6N7EJT2"/>
<dbReference type="EMBL" id="WHPC01000001">
    <property type="protein sequence ID" value="MPV35544.1"/>
    <property type="molecule type" value="Genomic_DNA"/>
</dbReference>
<evidence type="ECO:0000256" key="1">
    <source>
        <dbReference type="SAM" id="MobiDB-lite"/>
    </source>
</evidence>
<feature type="compositionally biased region" description="Polar residues" evidence="1">
    <location>
        <begin position="210"/>
        <end position="223"/>
    </location>
</feature>
<organism evidence="2 3">
    <name type="scientific">Georgenia subflava</name>
    <dbReference type="NCBI Taxonomy" id="1622177"/>
    <lineage>
        <taxon>Bacteria</taxon>
        <taxon>Bacillati</taxon>
        <taxon>Actinomycetota</taxon>
        <taxon>Actinomycetes</taxon>
        <taxon>Micrococcales</taxon>
        <taxon>Bogoriellaceae</taxon>
        <taxon>Georgenia</taxon>
    </lineage>
</organism>
<feature type="region of interest" description="Disordered" evidence="1">
    <location>
        <begin position="124"/>
        <end position="179"/>
    </location>
</feature>
<feature type="region of interest" description="Disordered" evidence="1">
    <location>
        <begin position="194"/>
        <end position="223"/>
    </location>
</feature>
<gene>
    <name evidence="2" type="ORF">GB881_00525</name>
</gene>
<comment type="caution">
    <text evidence="2">The sequence shown here is derived from an EMBL/GenBank/DDBJ whole genome shotgun (WGS) entry which is preliminary data.</text>
</comment>
<accession>A0A6N7EJT2</accession>
<protein>
    <submittedName>
        <fullName evidence="2">Uncharacterized protein</fullName>
    </submittedName>
</protein>
<dbReference type="RefSeq" id="WP_152193446.1">
    <property type="nucleotide sequence ID" value="NZ_VUKD01000001.1"/>
</dbReference>
<dbReference type="Proteomes" id="UP000437709">
    <property type="component" value="Unassembled WGS sequence"/>
</dbReference>
<feature type="region of interest" description="Disordered" evidence="1">
    <location>
        <begin position="1"/>
        <end position="89"/>
    </location>
</feature>
<evidence type="ECO:0000313" key="2">
    <source>
        <dbReference type="EMBL" id="MPV35544.1"/>
    </source>
</evidence>
<evidence type="ECO:0000313" key="3">
    <source>
        <dbReference type="Proteomes" id="UP000437709"/>
    </source>
</evidence>
<feature type="compositionally biased region" description="Low complexity" evidence="1">
    <location>
        <begin position="49"/>
        <end position="64"/>
    </location>
</feature>
<name>A0A6N7EJT2_9MICO</name>
<reference evidence="2 3" key="1">
    <citation type="submission" date="2019-10" db="EMBL/GenBank/DDBJ databases">
        <title>Georgenia wutianyii sp. nov. and Georgenia yuyongxinii sp. nov. isolated from plateau pika (Ochotona curzoniae) in the Qinghai-Tibet plateau of China.</title>
        <authorList>
            <person name="Tian Z."/>
        </authorList>
    </citation>
    <scope>NUCLEOTIDE SEQUENCE [LARGE SCALE GENOMIC DNA]</scope>
    <source>
        <strain evidence="2 3">JCM 19765</strain>
    </source>
</reference>
<proteinExistence type="predicted"/>